<reference evidence="1 2" key="1">
    <citation type="journal article" date="2021" name="Front. Microbiol.">
        <title>Comprehensive Comparative Genomics and Phenotyping of Methylobacterium Species.</title>
        <authorList>
            <person name="Alessa O."/>
            <person name="Ogura Y."/>
            <person name="Fujitani Y."/>
            <person name="Takami H."/>
            <person name="Hayashi T."/>
            <person name="Sahin N."/>
            <person name="Tani A."/>
        </authorList>
    </citation>
    <scope>NUCLEOTIDE SEQUENCE [LARGE SCALE GENOMIC DNA]</scope>
    <source>
        <strain evidence="1 2">DSM 23679</strain>
    </source>
</reference>
<name>A0ABQ4QNB5_9HYPH</name>
<gene>
    <name evidence="1" type="ORF">AFCDBAGC_4222</name>
</gene>
<dbReference type="InterPro" id="IPR002636">
    <property type="entry name" value="DUF29"/>
</dbReference>
<dbReference type="Pfam" id="PF01724">
    <property type="entry name" value="DUF29"/>
    <property type="match status" value="1"/>
</dbReference>
<sequence>MDQPSLYDDHTVTWADQQVAALRSLATRPELSNVPDWENVAEEIEGVGRSEIDRVESAMSQMLIHVLKYASAPAAQSTRSWRKEVLVFQASAQRNYRPFLRQRIDWERLWANAKTIADASLDVFGGRLIGGLPDRMPFTPEEMSSDGFDMDRALERLAEVLKARPDHH</sequence>
<proteinExistence type="predicted"/>
<organism evidence="1 2">
    <name type="scientific">Methylobacterium cerastii</name>
    <dbReference type="NCBI Taxonomy" id="932741"/>
    <lineage>
        <taxon>Bacteria</taxon>
        <taxon>Pseudomonadati</taxon>
        <taxon>Pseudomonadota</taxon>
        <taxon>Alphaproteobacteria</taxon>
        <taxon>Hyphomicrobiales</taxon>
        <taxon>Methylobacteriaceae</taxon>
        <taxon>Methylobacterium</taxon>
    </lineage>
</organism>
<evidence type="ECO:0008006" key="3">
    <source>
        <dbReference type="Google" id="ProtNLM"/>
    </source>
</evidence>
<dbReference type="PANTHER" id="PTHR34235:SF3">
    <property type="entry name" value="SLR1203 PROTEIN"/>
    <property type="match status" value="1"/>
</dbReference>
<dbReference type="RefSeq" id="WP_238272890.1">
    <property type="nucleotide sequence ID" value="NZ_BPQG01000074.1"/>
</dbReference>
<dbReference type="Proteomes" id="UP001055117">
    <property type="component" value="Unassembled WGS sequence"/>
</dbReference>
<dbReference type="EMBL" id="BPQG01000074">
    <property type="protein sequence ID" value="GJD46342.1"/>
    <property type="molecule type" value="Genomic_DNA"/>
</dbReference>
<keyword evidence="2" id="KW-1185">Reference proteome</keyword>
<dbReference type="PANTHER" id="PTHR34235">
    <property type="entry name" value="SLR1203 PROTEIN-RELATED"/>
    <property type="match status" value="1"/>
</dbReference>
<accession>A0ABQ4QNB5</accession>
<comment type="caution">
    <text evidence="1">The sequence shown here is derived from an EMBL/GenBank/DDBJ whole genome shotgun (WGS) entry which is preliminary data.</text>
</comment>
<evidence type="ECO:0000313" key="2">
    <source>
        <dbReference type="Proteomes" id="UP001055117"/>
    </source>
</evidence>
<protein>
    <recommendedName>
        <fullName evidence="3">DUF29 domain-containing protein</fullName>
    </recommendedName>
</protein>
<evidence type="ECO:0000313" key="1">
    <source>
        <dbReference type="EMBL" id="GJD46342.1"/>
    </source>
</evidence>
<dbReference type="Gene3D" id="1.20.1220.20">
    <property type="entry name" value="Uncharcterised protein PF01724"/>
    <property type="match status" value="1"/>
</dbReference>